<keyword evidence="3" id="KW-1185">Reference proteome</keyword>
<keyword evidence="1" id="KW-0732">Signal</keyword>
<dbReference type="EMBL" id="JBJQND010000001">
    <property type="protein sequence ID" value="KAL3892242.1"/>
    <property type="molecule type" value="Genomic_DNA"/>
</dbReference>
<feature type="chain" id="PRO_5044765828" evidence="1">
    <location>
        <begin position="25"/>
        <end position="75"/>
    </location>
</feature>
<feature type="non-terminal residue" evidence="2">
    <location>
        <position position="1"/>
    </location>
</feature>
<sequence>KLIKMKSTFVIIILLCISVASTDGRKCSYSYKSNGCVENMDVMETCSASRGECFNFPGTKECRCVKPNTINNQIN</sequence>
<dbReference type="Proteomes" id="UP001634394">
    <property type="component" value="Unassembled WGS sequence"/>
</dbReference>
<organism evidence="2 3">
    <name type="scientific">Sinanodonta woodiana</name>
    <name type="common">Chinese pond mussel</name>
    <name type="synonym">Anodonta woodiana</name>
    <dbReference type="NCBI Taxonomy" id="1069815"/>
    <lineage>
        <taxon>Eukaryota</taxon>
        <taxon>Metazoa</taxon>
        <taxon>Spiralia</taxon>
        <taxon>Lophotrochozoa</taxon>
        <taxon>Mollusca</taxon>
        <taxon>Bivalvia</taxon>
        <taxon>Autobranchia</taxon>
        <taxon>Heteroconchia</taxon>
        <taxon>Palaeoheterodonta</taxon>
        <taxon>Unionida</taxon>
        <taxon>Unionoidea</taxon>
        <taxon>Unionidae</taxon>
        <taxon>Unioninae</taxon>
        <taxon>Sinanodonta</taxon>
    </lineage>
</organism>
<reference evidence="2 3" key="1">
    <citation type="submission" date="2024-11" db="EMBL/GenBank/DDBJ databases">
        <title>Chromosome-level genome assembly of the freshwater bivalve Anodonta woodiana.</title>
        <authorList>
            <person name="Chen X."/>
        </authorList>
    </citation>
    <scope>NUCLEOTIDE SEQUENCE [LARGE SCALE GENOMIC DNA]</scope>
    <source>
        <strain evidence="2">MN2024</strain>
        <tissue evidence="2">Gills</tissue>
    </source>
</reference>
<gene>
    <name evidence="2" type="ORF">ACJMK2_004470</name>
</gene>
<evidence type="ECO:0000313" key="2">
    <source>
        <dbReference type="EMBL" id="KAL3892242.1"/>
    </source>
</evidence>
<evidence type="ECO:0000313" key="3">
    <source>
        <dbReference type="Proteomes" id="UP001634394"/>
    </source>
</evidence>
<comment type="caution">
    <text evidence="2">The sequence shown here is derived from an EMBL/GenBank/DDBJ whole genome shotgun (WGS) entry which is preliminary data.</text>
</comment>
<proteinExistence type="predicted"/>
<name>A0ABD3Y1W8_SINWO</name>
<protein>
    <submittedName>
        <fullName evidence="2">Uncharacterized protein</fullName>
    </submittedName>
</protein>
<dbReference type="AlphaFoldDB" id="A0ABD3Y1W8"/>
<feature type="signal peptide" evidence="1">
    <location>
        <begin position="1"/>
        <end position="24"/>
    </location>
</feature>
<accession>A0ABD3Y1W8</accession>
<evidence type="ECO:0000256" key="1">
    <source>
        <dbReference type="SAM" id="SignalP"/>
    </source>
</evidence>